<keyword evidence="2" id="KW-0472">Membrane</keyword>
<evidence type="ECO:0000256" key="2">
    <source>
        <dbReference type="SAM" id="Phobius"/>
    </source>
</evidence>
<feature type="transmembrane region" description="Helical" evidence="2">
    <location>
        <begin position="17"/>
        <end position="38"/>
    </location>
</feature>
<evidence type="ECO:0000313" key="3">
    <source>
        <dbReference type="EMBL" id="MFC6640596.1"/>
    </source>
</evidence>
<organism evidence="3 4">
    <name type="scientific">Sulfitobacter profundi</name>
    <dbReference type="NCBI Taxonomy" id="2679961"/>
    <lineage>
        <taxon>Bacteria</taxon>
        <taxon>Pseudomonadati</taxon>
        <taxon>Pseudomonadota</taxon>
        <taxon>Alphaproteobacteria</taxon>
        <taxon>Rhodobacterales</taxon>
        <taxon>Roseobacteraceae</taxon>
        <taxon>Sulfitobacter</taxon>
    </lineage>
</organism>
<dbReference type="EMBL" id="JBHSWA010000001">
    <property type="protein sequence ID" value="MFC6640596.1"/>
    <property type="molecule type" value="Genomic_DNA"/>
</dbReference>
<comment type="caution">
    <text evidence="3">The sequence shown here is derived from an EMBL/GenBank/DDBJ whole genome shotgun (WGS) entry which is preliminary data.</text>
</comment>
<name>A0ABW1YUR3_9RHOB</name>
<proteinExistence type="predicted"/>
<keyword evidence="2" id="KW-1133">Transmembrane helix</keyword>
<dbReference type="Proteomes" id="UP001596403">
    <property type="component" value="Unassembled WGS sequence"/>
</dbReference>
<feature type="region of interest" description="Disordered" evidence="1">
    <location>
        <begin position="50"/>
        <end position="88"/>
    </location>
</feature>
<evidence type="ECO:0000313" key="4">
    <source>
        <dbReference type="Proteomes" id="UP001596403"/>
    </source>
</evidence>
<dbReference type="RefSeq" id="WP_206054327.1">
    <property type="nucleotide sequence ID" value="NZ_JBHSWA010000001.1"/>
</dbReference>
<reference evidence="4" key="1">
    <citation type="journal article" date="2019" name="Int. J. Syst. Evol. Microbiol.">
        <title>The Global Catalogue of Microorganisms (GCM) 10K type strain sequencing project: providing services to taxonomists for standard genome sequencing and annotation.</title>
        <authorList>
            <consortium name="The Broad Institute Genomics Platform"/>
            <consortium name="The Broad Institute Genome Sequencing Center for Infectious Disease"/>
            <person name="Wu L."/>
            <person name="Ma J."/>
        </authorList>
    </citation>
    <scope>NUCLEOTIDE SEQUENCE [LARGE SCALE GENOMIC DNA]</scope>
    <source>
        <strain evidence="4">NBRC 111368</strain>
    </source>
</reference>
<accession>A0ABW1YUR3</accession>
<protein>
    <recommendedName>
        <fullName evidence="5">Periplasmic protein</fullName>
    </recommendedName>
</protein>
<dbReference type="SUPFAM" id="SSF52096">
    <property type="entry name" value="ClpP/crotonase"/>
    <property type="match status" value="1"/>
</dbReference>
<dbReference type="Gene3D" id="3.90.226.10">
    <property type="entry name" value="2-enoyl-CoA Hydratase, Chain A, domain 1"/>
    <property type="match status" value="1"/>
</dbReference>
<keyword evidence="2" id="KW-0812">Transmembrane</keyword>
<sequence>MSEETSEEMEGTRRPPIVGRVLIGVLIFQLGLAVLLFWGDLGEGLRLPGFGPRAPELTEPIRPGDQTRRFRPDRAPNPGQPMPDTALPDRLILTPVSGGRAALLEGTIEAGDAERIAKQLAELTPAPEEIYLNSPGGSVRDALELGRYLRREGFDTALREGDICYSACPYLLAAGEARTVPDSASVGVHQHYFGESTILPAFVAVEDIQRGQGEVMRYLDDMGVDPLVMQHALVTPPDEIYVLLPEELRRYGFIPSED</sequence>
<evidence type="ECO:0008006" key="5">
    <source>
        <dbReference type="Google" id="ProtNLM"/>
    </source>
</evidence>
<gene>
    <name evidence="3" type="ORF">ACFQAU_01420</name>
</gene>
<evidence type="ECO:0000256" key="1">
    <source>
        <dbReference type="SAM" id="MobiDB-lite"/>
    </source>
</evidence>
<keyword evidence="4" id="KW-1185">Reference proteome</keyword>
<feature type="compositionally biased region" description="Basic and acidic residues" evidence="1">
    <location>
        <begin position="65"/>
        <end position="74"/>
    </location>
</feature>
<dbReference type="InterPro" id="IPR029045">
    <property type="entry name" value="ClpP/crotonase-like_dom_sf"/>
</dbReference>